<dbReference type="PROSITE" id="PS50035">
    <property type="entry name" value="PLD"/>
    <property type="match status" value="2"/>
</dbReference>
<dbReference type="STRING" id="3871.A0A4P1RQC3"/>
<keyword evidence="6" id="KW-0443">Lipid metabolism</keyword>
<proteinExistence type="predicted"/>
<reference evidence="8 9" key="1">
    <citation type="journal article" date="2017" name="Plant Biotechnol. J.">
        <title>A comprehensive draft genome sequence for lupin (Lupinus angustifolius), an emerging health food: insights into plant-microbe interactions and legume evolution.</title>
        <authorList>
            <person name="Hane J.K."/>
            <person name="Ming Y."/>
            <person name="Kamphuis L.G."/>
            <person name="Nelson M.N."/>
            <person name="Garg G."/>
            <person name="Atkins C.A."/>
            <person name="Bayer P.E."/>
            <person name="Bravo A."/>
            <person name="Bringans S."/>
            <person name="Cannon S."/>
            <person name="Edwards D."/>
            <person name="Foley R."/>
            <person name="Gao L.L."/>
            <person name="Harrison M.J."/>
            <person name="Huang W."/>
            <person name="Hurgobin B."/>
            <person name="Li S."/>
            <person name="Liu C.W."/>
            <person name="McGrath A."/>
            <person name="Morahan G."/>
            <person name="Murray J."/>
            <person name="Weller J."/>
            <person name="Jian J."/>
            <person name="Singh K.B."/>
        </authorList>
    </citation>
    <scope>NUCLEOTIDE SEQUENCE [LARGE SCALE GENOMIC DNA]</scope>
    <source>
        <strain evidence="9">cv. Tanjil</strain>
        <tissue evidence="8">Whole plant</tissue>
    </source>
</reference>
<keyword evidence="9" id="KW-1185">Reference proteome</keyword>
<evidence type="ECO:0000256" key="2">
    <source>
        <dbReference type="ARBA" id="ARBA00012027"/>
    </source>
</evidence>
<feature type="domain" description="PLD phosphodiesterase" evidence="7">
    <location>
        <begin position="155"/>
        <end position="193"/>
    </location>
</feature>
<protein>
    <recommendedName>
        <fullName evidence="2">phospholipase D</fullName>
        <ecNumber evidence="2">3.1.4.4</ecNumber>
    </recommendedName>
</protein>
<keyword evidence="5" id="KW-0442">Lipid degradation</keyword>
<sequence>MFRKLMLIVVHNIEEKVGFGKGVAELYATIDLEKAPVGRTRIIDKEHRCKVSLYQDSHVPDNFVPKIPLSGGQTYEPQRCWEGVFDAITNARHLIYITGWSVYTEISLIGDSMRPKPAGDTTLDGLMATCDQETGNFFRNPDDGGSIIQDIELATMFTHHQKIVVVDSKLPIGGSHERRIASFVGGIDLCDGRYDTQFHSLFRTLDTAHLMTFISLTFVRVFRESASVQAILDWQRRTMDMMYKDIIQALKTRGIVEHPRNYLTFFCVGNRKIKKPGEYEPPQKPEPNSDYMRAQHNRRFVVYVHAKMMIVDVEYIIIGSANINQRSMDGARDSEVAMRAYQPYHLSTSQPARDQIHGFSMSLWYEHQKV</sequence>
<dbReference type="GO" id="GO:0004630">
    <property type="term" value="F:phospholipase D activity"/>
    <property type="evidence" value="ECO:0007669"/>
    <property type="project" value="UniProtKB-EC"/>
</dbReference>
<dbReference type="AlphaFoldDB" id="A0A4P1RQC3"/>
<gene>
    <name evidence="8" type="ORF">TanjilG_04360</name>
</gene>
<keyword evidence="3" id="KW-0677">Repeat</keyword>
<dbReference type="Gramene" id="OIW15825">
    <property type="protein sequence ID" value="OIW15825"/>
    <property type="gene ID" value="TanjilG_04360"/>
</dbReference>
<dbReference type="Gene3D" id="3.30.870.10">
    <property type="entry name" value="Endonuclease Chain A"/>
    <property type="match status" value="1"/>
</dbReference>
<dbReference type="SMART" id="SM00155">
    <property type="entry name" value="PLDc"/>
    <property type="match status" value="2"/>
</dbReference>
<keyword evidence="4" id="KW-0378">Hydrolase</keyword>
<dbReference type="GO" id="GO:0005886">
    <property type="term" value="C:plasma membrane"/>
    <property type="evidence" value="ECO:0007669"/>
    <property type="project" value="TreeGrafter"/>
</dbReference>
<dbReference type="EMBL" id="CM007363">
    <property type="protein sequence ID" value="OIW15825.1"/>
    <property type="molecule type" value="Genomic_DNA"/>
</dbReference>
<evidence type="ECO:0000256" key="3">
    <source>
        <dbReference type="ARBA" id="ARBA00022737"/>
    </source>
</evidence>
<dbReference type="InterPro" id="IPR001736">
    <property type="entry name" value="PLipase_D/transphosphatidylase"/>
</dbReference>
<evidence type="ECO:0000256" key="6">
    <source>
        <dbReference type="ARBA" id="ARBA00023098"/>
    </source>
</evidence>
<evidence type="ECO:0000313" key="8">
    <source>
        <dbReference type="EMBL" id="OIW15825.1"/>
    </source>
</evidence>
<dbReference type="Pfam" id="PF00614">
    <property type="entry name" value="PLDc"/>
    <property type="match status" value="1"/>
</dbReference>
<dbReference type="PANTHER" id="PTHR18896:SF180">
    <property type="entry name" value="PHOSPHOLIPASE D"/>
    <property type="match status" value="1"/>
</dbReference>
<evidence type="ECO:0000256" key="4">
    <source>
        <dbReference type="ARBA" id="ARBA00022801"/>
    </source>
</evidence>
<comment type="catalytic activity">
    <reaction evidence="1">
        <text>a 1,2-diacyl-sn-glycero-3-phosphocholine + H2O = a 1,2-diacyl-sn-glycero-3-phosphate + choline + H(+)</text>
        <dbReference type="Rhea" id="RHEA:14445"/>
        <dbReference type="ChEBI" id="CHEBI:15354"/>
        <dbReference type="ChEBI" id="CHEBI:15377"/>
        <dbReference type="ChEBI" id="CHEBI:15378"/>
        <dbReference type="ChEBI" id="CHEBI:57643"/>
        <dbReference type="ChEBI" id="CHEBI:58608"/>
        <dbReference type="EC" id="3.1.4.4"/>
    </reaction>
</comment>
<evidence type="ECO:0000256" key="5">
    <source>
        <dbReference type="ARBA" id="ARBA00022963"/>
    </source>
</evidence>
<feature type="domain" description="PLD phosphodiesterase" evidence="7">
    <location>
        <begin position="300"/>
        <end position="327"/>
    </location>
</feature>
<organism evidence="8 9">
    <name type="scientific">Lupinus angustifolius</name>
    <name type="common">Narrow-leaved blue lupine</name>
    <dbReference type="NCBI Taxonomy" id="3871"/>
    <lineage>
        <taxon>Eukaryota</taxon>
        <taxon>Viridiplantae</taxon>
        <taxon>Streptophyta</taxon>
        <taxon>Embryophyta</taxon>
        <taxon>Tracheophyta</taxon>
        <taxon>Spermatophyta</taxon>
        <taxon>Magnoliopsida</taxon>
        <taxon>eudicotyledons</taxon>
        <taxon>Gunneridae</taxon>
        <taxon>Pentapetalae</taxon>
        <taxon>rosids</taxon>
        <taxon>fabids</taxon>
        <taxon>Fabales</taxon>
        <taxon>Fabaceae</taxon>
        <taxon>Papilionoideae</taxon>
        <taxon>50 kb inversion clade</taxon>
        <taxon>genistoids sensu lato</taxon>
        <taxon>core genistoids</taxon>
        <taxon>Genisteae</taxon>
        <taxon>Lupinus</taxon>
    </lineage>
</organism>
<dbReference type="Proteomes" id="UP000188354">
    <property type="component" value="Chromosome LG03"/>
</dbReference>
<dbReference type="SUPFAM" id="SSF56024">
    <property type="entry name" value="Phospholipase D/nuclease"/>
    <property type="match status" value="2"/>
</dbReference>
<dbReference type="PANTHER" id="PTHR18896">
    <property type="entry name" value="PHOSPHOLIPASE D"/>
    <property type="match status" value="1"/>
</dbReference>
<dbReference type="Pfam" id="PF13091">
    <property type="entry name" value="PLDc_2"/>
    <property type="match status" value="1"/>
</dbReference>
<dbReference type="EC" id="3.1.4.4" evidence="2"/>
<dbReference type="GO" id="GO:0009395">
    <property type="term" value="P:phospholipid catabolic process"/>
    <property type="evidence" value="ECO:0007669"/>
    <property type="project" value="TreeGrafter"/>
</dbReference>
<dbReference type="InterPro" id="IPR025202">
    <property type="entry name" value="PLD-like_dom"/>
</dbReference>
<evidence type="ECO:0000313" key="9">
    <source>
        <dbReference type="Proteomes" id="UP000188354"/>
    </source>
</evidence>
<evidence type="ECO:0000256" key="1">
    <source>
        <dbReference type="ARBA" id="ARBA00000798"/>
    </source>
</evidence>
<name>A0A4P1RQC3_LUPAN</name>
<accession>A0A4P1RQC3</accession>
<dbReference type="InterPro" id="IPR015679">
    <property type="entry name" value="PLipase_D_fam"/>
</dbReference>
<evidence type="ECO:0000259" key="7">
    <source>
        <dbReference type="PROSITE" id="PS50035"/>
    </source>
</evidence>